<comment type="caution">
    <text evidence="1">The sequence shown here is derived from an EMBL/GenBank/DDBJ whole genome shotgun (WGS) entry which is preliminary data.</text>
</comment>
<sequence length="160" mass="17561">MSREEQKHALRQLGKVLLQDFGLCEVSGSIFVLRREEHHPEEYADTCGIDRTGNGPVGGRIIARRNSRVAHGFPVRDRISPKTPRCGLGSAASARDKTCATRLGGVARLALQRSLRGRHGAPAMANPARSDIWQSVRDARPIGPAAVCRVRRLRTHLRAS</sequence>
<dbReference type="Proteomes" id="UP000248012">
    <property type="component" value="Unassembled WGS sequence"/>
</dbReference>
<dbReference type="AlphaFoldDB" id="A0A2V4MQU8"/>
<reference evidence="1 2" key="1">
    <citation type="submission" date="2018-05" db="EMBL/GenBank/DDBJ databases">
        <title>Oceanovita maritima gen. nov., sp. nov., a marine bacterium in the family Rhodobacteraceae isolated from surface seawater of Lundu port Xiamen, China.</title>
        <authorList>
            <person name="Hetharua B.H."/>
            <person name="Min D."/>
            <person name="Liao H."/>
            <person name="Tian Y."/>
        </authorList>
    </citation>
    <scope>NUCLEOTIDE SEQUENCE [LARGE SCALE GENOMIC DNA]</scope>
    <source>
        <strain evidence="1 2">FSX-11</strain>
    </source>
</reference>
<name>A0A2V4MQU8_9RHOB</name>
<accession>A0A2V4MQU8</accession>
<organism evidence="1 2">
    <name type="scientific">Litorivita pollutaquae</name>
    <dbReference type="NCBI Taxonomy" id="2200892"/>
    <lineage>
        <taxon>Bacteria</taxon>
        <taxon>Pseudomonadati</taxon>
        <taxon>Pseudomonadota</taxon>
        <taxon>Alphaproteobacteria</taxon>
        <taxon>Rhodobacterales</taxon>
        <taxon>Paracoccaceae</taxon>
        <taxon>Litorivita</taxon>
    </lineage>
</organism>
<protein>
    <submittedName>
        <fullName evidence="1">Uncharacterized protein</fullName>
    </submittedName>
</protein>
<dbReference type="OrthoDB" id="9803968at2"/>
<dbReference type="EMBL" id="QFVT01000002">
    <property type="protein sequence ID" value="PYC49115.1"/>
    <property type="molecule type" value="Genomic_DNA"/>
</dbReference>
<keyword evidence="2" id="KW-1185">Reference proteome</keyword>
<evidence type="ECO:0000313" key="1">
    <source>
        <dbReference type="EMBL" id="PYC49115.1"/>
    </source>
</evidence>
<gene>
    <name evidence="1" type="ORF">DI396_03440</name>
</gene>
<proteinExistence type="predicted"/>
<evidence type="ECO:0000313" key="2">
    <source>
        <dbReference type="Proteomes" id="UP000248012"/>
    </source>
</evidence>